<feature type="transmembrane region" description="Helical" evidence="9">
    <location>
        <begin position="181"/>
        <end position="201"/>
    </location>
</feature>
<dbReference type="AlphaFoldDB" id="D1AEV8"/>
<keyword evidence="6 9" id="KW-0472">Membrane</keyword>
<evidence type="ECO:0000256" key="1">
    <source>
        <dbReference type="ARBA" id="ARBA00004651"/>
    </source>
</evidence>
<name>D1AEV8_THECD</name>
<feature type="transmembrane region" description="Helical" evidence="9">
    <location>
        <begin position="333"/>
        <end position="352"/>
    </location>
</feature>
<evidence type="ECO:0000256" key="9">
    <source>
        <dbReference type="SAM" id="Phobius"/>
    </source>
</evidence>
<feature type="transmembrane region" description="Helical" evidence="9">
    <location>
        <begin position="78"/>
        <end position="102"/>
    </location>
</feature>
<dbReference type="RefSeq" id="WP_012852467.1">
    <property type="nucleotide sequence ID" value="NC_013510.1"/>
</dbReference>
<feature type="compositionally biased region" description="Low complexity" evidence="8">
    <location>
        <begin position="389"/>
        <end position="401"/>
    </location>
</feature>
<comment type="similarity">
    <text evidence="7">Belongs to the glycosyltransferase 87 family.</text>
</comment>
<evidence type="ECO:0000256" key="5">
    <source>
        <dbReference type="ARBA" id="ARBA00022989"/>
    </source>
</evidence>
<evidence type="ECO:0000313" key="10">
    <source>
        <dbReference type="EMBL" id="ACY97683.1"/>
    </source>
</evidence>
<feature type="transmembrane region" description="Helical" evidence="9">
    <location>
        <begin position="114"/>
        <end position="132"/>
    </location>
</feature>
<evidence type="ECO:0000256" key="8">
    <source>
        <dbReference type="SAM" id="MobiDB-lite"/>
    </source>
</evidence>
<sequence>MRTAAPWACWLLTRLAGLLIILDRLPYPRRTEILGDPAIYAEWSRILAAGAFPEDDVRWQYPPLAAPVMLLPRWLSTWLATSYTTAFALVALGADLLIMWLLTRRRSGGSTAGAWVWVAGPVLLGPMSYVRYDLIVTVTAVAALLMTARHRIFGALAAVGAMLKAWPVLLLAALPRTRGGVQAAAVFAAVCAAVPAVFALLQGRAPWSFLDAQASRGLECEALAATPFMLARLASWDGAIVYQYGSMELVGPGIERTAALLPPVTAVALLIVAALAWRGTRRAWNAAWACDVAFAAVLAAVATSRVLSPQYMLWLLGLGAVCLAHGGTRQRPAVWLILAATALSQYLYPIAWPDLMAARPVETWTLAVRNLLVLAATVIAVARLRTGPVTEPAPSAPAASPEHAETTAR</sequence>
<comment type="subcellular location">
    <subcellularLocation>
        <location evidence="1">Cell membrane</location>
        <topology evidence="1">Multi-pass membrane protein</topology>
    </subcellularLocation>
</comment>
<reference evidence="10 11" key="1">
    <citation type="journal article" date="2011" name="Stand. Genomic Sci.">
        <title>Complete genome sequence of Thermomonospora curvata type strain (B9).</title>
        <authorList>
            <person name="Chertkov O."/>
            <person name="Sikorski J."/>
            <person name="Nolan M."/>
            <person name="Lapidus A."/>
            <person name="Lucas S."/>
            <person name="Del Rio T.G."/>
            <person name="Tice H."/>
            <person name="Cheng J.F."/>
            <person name="Goodwin L."/>
            <person name="Pitluck S."/>
            <person name="Liolios K."/>
            <person name="Ivanova N."/>
            <person name="Mavromatis K."/>
            <person name="Mikhailova N."/>
            <person name="Ovchinnikova G."/>
            <person name="Pati A."/>
            <person name="Chen A."/>
            <person name="Palaniappan K."/>
            <person name="Djao O.D."/>
            <person name="Land M."/>
            <person name="Hauser L."/>
            <person name="Chang Y.J."/>
            <person name="Jeffries C.D."/>
            <person name="Brettin T."/>
            <person name="Han C."/>
            <person name="Detter J.C."/>
            <person name="Rohde M."/>
            <person name="Goker M."/>
            <person name="Woyke T."/>
            <person name="Bristow J."/>
            <person name="Eisen J.A."/>
            <person name="Markowitz V."/>
            <person name="Hugenholtz P."/>
            <person name="Klenk H.P."/>
            <person name="Kyrpides N.C."/>
        </authorList>
    </citation>
    <scope>NUCLEOTIDE SEQUENCE [LARGE SCALE GENOMIC DNA]</scope>
    <source>
        <strain evidence="11">ATCC 19995 / DSM 43183 / JCM 3096 / KCTC 9072 / NBRC 15933 / NCIMB 10081 / Henssen B9</strain>
    </source>
</reference>
<keyword evidence="3" id="KW-0808">Transferase</keyword>
<evidence type="ECO:0000313" key="11">
    <source>
        <dbReference type="Proteomes" id="UP000001918"/>
    </source>
</evidence>
<dbReference type="EMBL" id="CP001738">
    <property type="protein sequence ID" value="ACY97683.1"/>
    <property type="molecule type" value="Genomic_DNA"/>
</dbReference>
<feature type="transmembrane region" description="Helical" evidence="9">
    <location>
        <begin position="284"/>
        <end position="302"/>
    </location>
</feature>
<keyword evidence="2" id="KW-1003">Cell membrane</keyword>
<evidence type="ECO:0000256" key="4">
    <source>
        <dbReference type="ARBA" id="ARBA00022692"/>
    </source>
</evidence>
<keyword evidence="4 9" id="KW-0812">Transmembrane</keyword>
<evidence type="ECO:0000256" key="6">
    <source>
        <dbReference type="ARBA" id="ARBA00023136"/>
    </source>
</evidence>
<dbReference type="STRING" id="471852.Tcur_2117"/>
<proteinExistence type="inferred from homology"/>
<organism evidence="10 11">
    <name type="scientific">Thermomonospora curvata (strain ATCC 19995 / DSM 43183 / JCM 3096 / KCTC 9072 / NBRC 15933 / NCIMB 10081 / Henssen B9)</name>
    <dbReference type="NCBI Taxonomy" id="471852"/>
    <lineage>
        <taxon>Bacteria</taxon>
        <taxon>Bacillati</taxon>
        <taxon>Actinomycetota</taxon>
        <taxon>Actinomycetes</taxon>
        <taxon>Streptosporangiales</taxon>
        <taxon>Thermomonosporaceae</taxon>
        <taxon>Thermomonospora</taxon>
    </lineage>
</organism>
<evidence type="ECO:0000256" key="2">
    <source>
        <dbReference type="ARBA" id="ARBA00022475"/>
    </source>
</evidence>
<dbReference type="eggNOG" id="COG5650">
    <property type="taxonomic scope" value="Bacteria"/>
</dbReference>
<dbReference type="KEGG" id="tcu:Tcur_2117"/>
<evidence type="ECO:0000256" key="3">
    <source>
        <dbReference type="ARBA" id="ARBA00022679"/>
    </source>
</evidence>
<feature type="transmembrane region" description="Helical" evidence="9">
    <location>
        <begin position="364"/>
        <end position="382"/>
    </location>
</feature>
<dbReference type="Proteomes" id="UP000001918">
    <property type="component" value="Chromosome"/>
</dbReference>
<dbReference type="InterPro" id="IPR018584">
    <property type="entry name" value="GT87"/>
</dbReference>
<dbReference type="GO" id="GO:0016758">
    <property type="term" value="F:hexosyltransferase activity"/>
    <property type="evidence" value="ECO:0007669"/>
    <property type="project" value="InterPro"/>
</dbReference>
<protein>
    <recommendedName>
        <fullName evidence="12">DUF2029 domain-containing protein</fullName>
    </recommendedName>
</protein>
<dbReference type="OrthoDB" id="4099703at2"/>
<evidence type="ECO:0000256" key="7">
    <source>
        <dbReference type="ARBA" id="ARBA00024033"/>
    </source>
</evidence>
<feature type="transmembrane region" description="Helical" evidence="9">
    <location>
        <begin position="308"/>
        <end position="326"/>
    </location>
</feature>
<dbReference type="GO" id="GO:0005886">
    <property type="term" value="C:plasma membrane"/>
    <property type="evidence" value="ECO:0007669"/>
    <property type="project" value="UniProtKB-SubCell"/>
</dbReference>
<accession>D1AEV8</accession>
<dbReference type="HOGENOM" id="CLU_035797_1_0_11"/>
<keyword evidence="11" id="KW-1185">Reference proteome</keyword>
<gene>
    <name evidence="10" type="ordered locus">Tcur_2117</name>
</gene>
<keyword evidence="5 9" id="KW-1133">Transmembrane helix</keyword>
<feature type="transmembrane region" description="Helical" evidence="9">
    <location>
        <begin position="152"/>
        <end position="174"/>
    </location>
</feature>
<evidence type="ECO:0008006" key="12">
    <source>
        <dbReference type="Google" id="ProtNLM"/>
    </source>
</evidence>
<feature type="region of interest" description="Disordered" evidence="8">
    <location>
        <begin position="389"/>
        <end position="409"/>
    </location>
</feature>
<dbReference type="Pfam" id="PF09594">
    <property type="entry name" value="GT87"/>
    <property type="match status" value="1"/>
</dbReference>
<feature type="transmembrane region" description="Helical" evidence="9">
    <location>
        <begin position="257"/>
        <end position="277"/>
    </location>
</feature>